<dbReference type="RefSeq" id="WP_253444933.1">
    <property type="nucleotide sequence ID" value="NZ_JALJYF010000001.1"/>
</dbReference>
<evidence type="ECO:0000313" key="2">
    <source>
        <dbReference type="Proteomes" id="UP001523550"/>
    </source>
</evidence>
<evidence type="ECO:0000313" key="1">
    <source>
        <dbReference type="EMBL" id="MCP1726515.1"/>
    </source>
</evidence>
<name>A0ABT1G5F6_9GAMM</name>
<reference evidence="1 2" key="1">
    <citation type="submission" date="2022-03" db="EMBL/GenBank/DDBJ databases">
        <title>Genomic Encyclopedia of Type Strains, Phase III (KMG-III): the genomes of soil and plant-associated and newly described type strains.</title>
        <authorList>
            <person name="Whitman W."/>
        </authorList>
    </citation>
    <scope>NUCLEOTIDE SEQUENCE [LARGE SCALE GENOMIC DNA]</scope>
    <source>
        <strain evidence="1 2">BSker1</strain>
    </source>
</reference>
<organism evidence="1 2">
    <name type="scientific">Natronospira proteinivora</name>
    <dbReference type="NCBI Taxonomy" id="1807133"/>
    <lineage>
        <taxon>Bacteria</taxon>
        <taxon>Pseudomonadati</taxon>
        <taxon>Pseudomonadota</taxon>
        <taxon>Gammaproteobacteria</taxon>
        <taxon>Natronospirales</taxon>
        <taxon>Natronospiraceae</taxon>
        <taxon>Natronospira</taxon>
    </lineage>
</organism>
<accession>A0ABT1G5F6</accession>
<gene>
    <name evidence="1" type="ORF">J2T60_000480</name>
</gene>
<protein>
    <submittedName>
        <fullName evidence="1">Uncharacterized protein</fullName>
    </submittedName>
</protein>
<sequence length="96" mass="11210">MPYQLDAEQEKILKALHEQVLKALTEENLSDVEALAQLARDYRSYQRMGHPPNRARKLAEQIAFQQRWYLDDERLQELGLAVTGILAEIYEKRLGL</sequence>
<keyword evidence="2" id="KW-1185">Reference proteome</keyword>
<dbReference type="Proteomes" id="UP001523550">
    <property type="component" value="Unassembled WGS sequence"/>
</dbReference>
<comment type="caution">
    <text evidence="1">The sequence shown here is derived from an EMBL/GenBank/DDBJ whole genome shotgun (WGS) entry which is preliminary data.</text>
</comment>
<proteinExistence type="predicted"/>
<dbReference type="EMBL" id="JALJYF010000001">
    <property type="protein sequence ID" value="MCP1726515.1"/>
    <property type="molecule type" value="Genomic_DNA"/>
</dbReference>